<dbReference type="RefSeq" id="WP_205016895.1">
    <property type="nucleotide sequence ID" value="NZ_JAFBEI010000013.1"/>
</dbReference>
<dbReference type="CDD" id="cd04335">
    <property type="entry name" value="PrdX_deacylase"/>
    <property type="match status" value="1"/>
</dbReference>
<gene>
    <name evidence="4" type="ORF">JOC31_000811</name>
</gene>
<dbReference type="EC" id="3.1.1.-" evidence="4"/>
<dbReference type="InterPro" id="IPR036754">
    <property type="entry name" value="YbaK/aa-tRNA-synt-asso_dom_sf"/>
</dbReference>
<dbReference type="Proteomes" id="UP000809081">
    <property type="component" value="Unassembled WGS sequence"/>
</dbReference>
<dbReference type="InterPro" id="IPR040285">
    <property type="entry name" value="ProX/PRXD1"/>
</dbReference>
<evidence type="ECO:0000313" key="5">
    <source>
        <dbReference type="Proteomes" id="UP000809081"/>
    </source>
</evidence>
<dbReference type="PANTHER" id="PTHR31423">
    <property type="entry name" value="YBAK DOMAIN-CONTAINING PROTEIN"/>
    <property type="match status" value="1"/>
</dbReference>
<keyword evidence="2" id="KW-0648">Protein biosynthesis</keyword>
<dbReference type="GO" id="GO:0016787">
    <property type="term" value="F:hydrolase activity"/>
    <property type="evidence" value="ECO:0007669"/>
    <property type="project" value="UniProtKB-KW"/>
</dbReference>
<dbReference type="Gene3D" id="3.90.960.10">
    <property type="entry name" value="YbaK/aminoacyl-tRNA synthetase-associated domain"/>
    <property type="match status" value="1"/>
</dbReference>
<accession>A0ABS2PKN7</accession>
<organism evidence="4 5">
    <name type="scientific">Streptococcus saliviloxodontae</name>
    <dbReference type="NCBI Taxonomy" id="1349416"/>
    <lineage>
        <taxon>Bacteria</taxon>
        <taxon>Bacillati</taxon>
        <taxon>Bacillota</taxon>
        <taxon>Bacilli</taxon>
        <taxon>Lactobacillales</taxon>
        <taxon>Streptococcaceae</taxon>
        <taxon>Streptococcus</taxon>
    </lineage>
</organism>
<evidence type="ECO:0000313" key="4">
    <source>
        <dbReference type="EMBL" id="MBM7635992.1"/>
    </source>
</evidence>
<sequence length="161" mass="17845">MVFATDKEAYDLLAKLDIAYDRLDHHAITSVHDFGSSMSGQGVKNLFLKNKKSSQFYLVILPANKQANLSALGEHLGEKRLSFASDNQLEELLHVPAGTVTPFGLLFDKERKIRVIVDAEVDRTASIGFHPFINTSTLSIAYADLECLVAFLGYQIEVIIC</sequence>
<keyword evidence="5" id="KW-1185">Reference proteome</keyword>
<evidence type="ECO:0000256" key="1">
    <source>
        <dbReference type="ARBA" id="ARBA00010201"/>
    </source>
</evidence>
<name>A0ABS2PKN7_9STRE</name>
<keyword evidence="4" id="KW-0378">Hydrolase</keyword>
<dbReference type="InterPro" id="IPR007214">
    <property type="entry name" value="YbaK/aa-tRNA-synth-assoc-dom"/>
</dbReference>
<evidence type="ECO:0000256" key="2">
    <source>
        <dbReference type="ARBA" id="ARBA00022917"/>
    </source>
</evidence>
<comment type="caution">
    <text evidence="4">The sequence shown here is derived from an EMBL/GenBank/DDBJ whole genome shotgun (WGS) entry which is preliminary data.</text>
</comment>
<comment type="similarity">
    <text evidence="1">Belongs to the PRORSD1 family.</text>
</comment>
<feature type="domain" description="YbaK/aminoacyl-tRNA synthetase-associated" evidence="3">
    <location>
        <begin position="38"/>
        <end position="146"/>
    </location>
</feature>
<dbReference type="PANTHER" id="PTHR31423:SF3">
    <property type="entry name" value="PROLYL-TRNA SYNTHETASE ASSOCIATED DOMAIN-CONTAINING PROTEIN 1-RELATED"/>
    <property type="match status" value="1"/>
</dbReference>
<proteinExistence type="inferred from homology"/>
<dbReference type="Pfam" id="PF04073">
    <property type="entry name" value="tRNA_edit"/>
    <property type="match status" value="1"/>
</dbReference>
<dbReference type="SUPFAM" id="SSF55826">
    <property type="entry name" value="YbaK/ProRS associated domain"/>
    <property type="match status" value="1"/>
</dbReference>
<reference evidence="4 5" key="1">
    <citation type="submission" date="2021-01" db="EMBL/GenBank/DDBJ databases">
        <title>Genomic Encyclopedia of Type Strains, Phase IV (KMG-IV): sequencing the most valuable type-strain genomes for metagenomic binning, comparative biology and taxonomic classification.</title>
        <authorList>
            <person name="Goeker M."/>
        </authorList>
    </citation>
    <scope>NUCLEOTIDE SEQUENCE [LARGE SCALE GENOMIC DNA]</scope>
    <source>
        <strain evidence="4 5">DSM 27513</strain>
    </source>
</reference>
<protein>
    <submittedName>
        <fullName evidence="4">Ala-tRNA(Pro) deacylase</fullName>
        <ecNumber evidence="4">3.1.1.-</ecNumber>
    </submittedName>
</protein>
<dbReference type="EMBL" id="JAFBEI010000013">
    <property type="protein sequence ID" value="MBM7635992.1"/>
    <property type="molecule type" value="Genomic_DNA"/>
</dbReference>
<evidence type="ECO:0000259" key="3">
    <source>
        <dbReference type="Pfam" id="PF04073"/>
    </source>
</evidence>